<dbReference type="NCBIfam" id="NF003619">
    <property type="entry name" value="PRK05261.1-4"/>
    <property type="match status" value="1"/>
</dbReference>
<keyword evidence="3" id="KW-0786">Thiamine pyrophosphate</keyword>
<dbReference type="Pfam" id="PF03894">
    <property type="entry name" value="XFP"/>
    <property type="match status" value="1"/>
</dbReference>
<dbReference type="GO" id="GO:0016832">
    <property type="term" value="F:aldehyde-lyase activity"/>
    <property type="evidence" value="ECO:0007669"/>
    <property type="project" value="InterPro"/>
</dbReference>
<dbReference type="AlphaFoldDB" id="M5RIG8"/>
<evidence type="ECO:0000259" key="6">
    <source>
        <dbReference type="Pfam" id="PF09364"/>
    </source>
</evidence>
<comment type="cofactor">
    <cofactor evidence="1">
        <name>thiamine diphosphate</name>
        <dbReference type="ChEBI" id="CHEBI:58937"/>
    </cofactor>
</comment>
<dbReference type="Proteomes" id="UP000011991">
    <property type="component" value="Unassembled WGS sequence"/>
</dbReference>
<dbReference type="OrthoDB" id="9768449at2"/>
<comment type="similarity">
    <text evidence="2">Belongs to the XFP family.</text>
</comment>
<gene>
    <name evidence="7" type="ORF">RMSM_04086</name>
</gene>
<feature type="domain" description="Xylulose 5-phosphate/Fructose 6-phosphate phosphoketolase C-terminal" evidence="5">
    <location>
        <begin position="588"/>
        <end position="736"/>
    </location>
</feature>
<accession>M5RIG8</accession>
<evidence type="ECO:0000256" key="4">
    <source>
        <dbReference type="ARBA" id="ARBA00023239"/>
    </source>
</evidence>
<evidence type="ECO:0000313" key="7">
    <source>
        <dbReference type="EMBL" id="EMI18991.1"/>
    </source>
</evidence>
<evidence type="ECO:0000256" key="2">
    <source>
        <dbReference type="ARBA" id="ARBA00005623"/>
    </source>
</evidence>
<sequence length="744" mass="82937">MTTIEDSVAKSDKIRTEQIVRYWQAANYLAAAQIYLRENVLLREPLKPEHIKPRLLGHWGTVPGINLVYAHLNRLILAQDVSVLLVTGPGHGAPANLANLFLEGSLGERHEGYQRDGDGLRHLVRSFSWPGGFPSHLTPATPGTIHEGGELGYALATAFGAALDNPQLLVACIVGDGEAETGPTATAWHSIKFLNPHRDGSVLPILHLNQYKIASRTLYGAMSDSELESLFRGFGYHPLFVNINHDDSLVAAHQAMRDTLDTAFEQITAIRNASTPERPRWPMIILKSPKGWSVVDSLDGKPLEGSYRAHQVPIPDPQSNPEHLQTLQRWLRSYQPEDLFDESGCVRGDWIEVAPTGVSRMGMNPHAAGGQRRQPLQCPPWRDLAVDIDPKSRGQITASDTKTCGEFLKQVVQANRGRYRIVCPDEMDSNRLSAVFDATDRQFMWPVADHDEHVSTSGSVMEILSEHTCQGWLQGYLLTGRHGLFPCYEAFVSIVDSMMGQYAKFLKRSGEIEWRKPVSSLNYLLSSEGWRQDHNGYSHQMPGFINTLLNKKAENVRIYLPPDTNCLLSTMDHCLRSTDKINLIVASKQPMPQYLSADEAAKHCERGLSIWDWASNESRSPSDQPDAVLACAGVYPTAEAVMAARLLSRDLPSLRLRLVNVTDLLILELDSFHPHGLNEQKFVDYFGVDCPVIFNFHGYPSAYQTIALESAQHHRFRINGYREEGTTTTPLTLLAVTKSIDSVC</sequence>
<dbReference type="PROSITE" id="PS60002">
    <property type="entry name" value="PHOSPHOKETOLASE_1"/>
    <property type="match status" value="1"/>
</dbReference>
<dbReference type="EC" id="4.1.2.-" evidence="7"/>
<dbReference type="GO" id="GO:0005975">
    <property type="term" value="P:carbohydrate metabolic process"/>
    <property type="evidence" value="ECO:0007669"/>
    <property type="project" value="InterPro"/>
</dbReference>
<comment type="caution">
    <text evidence="7">The sequence shown here is derived from an EMBL/GenBank/DDBJ whole genome shotgun (WGS) entry which is preliminary data.</text>
</comment>
<dbReference type="Pfam" id="PF09364">
    <property type="entry name" value="XFP_N"/>
    <property type="match status" value="1"/>
</dbReference>
<dbReference type="InterPro" id="IPR019790">
    <property type="entry name" value="Xul5P/Fru6P_PKetolase_CS"/>
</dbReference>
<dbReference type="InterPro" id="IPR018969">
    <property type="entry name" value="Xul5P/Fru6P_PKetolase_C"/>
</dbReference>
<dbReference type="InterPro" id="IPR005593">
    <property type="entry name" value="Xul5P/Fru6P_PKetolase"/>
</dbReference>
<dbReference type="InterPro" id="IPR029061">
    <property type="entry name" value="THDP-binding"/>
</dbReference>
<evidence type="ECO:0000313" key="8">
    <source>
        <dbReference type="Proteomes" id="UP000011991"/>
    </source>
</evidence>
<protein>
    <submittedName>
        <fullName evidence="7">Xylulose-5-phosphate/fructose-6-phosphate phosphoketolase</fullName>
        <ecNumber evidence="7">4.1.2.-</ecNumber>
    </submittedName>
</protein>
<evidence type="ECO:0000256" key="1">
    <source>
        <dbReference type="ARBA" id="ARBA00001964"/>
    </source>
</evidence>
<dbReference type="PANTHER" id="PTHR31273:SF1">
    <property type="entry name" value="PHOSPHOKETOLASE-RELATED"/>
    <property type="match status" value="1"/>
</dbReference>
<dbReference type="InterPro" id="IPR019789">
    <property type="entry name" value="Xul5P/Fru6P_PKetolase_ThDP_BS"/>
</dbReference>
<dbReference type="SUPFAM" id="SSF52518">
    <property type="entry name" value="Thiamin diphosphate-binding fold (THDP-binding)"/>
    <property type="match status" value="2"/>
</dbReference>
<dbReference type="Gene3D" id="3.40.50.970">
    <property type="match status" value="2"/>
</dbReference>
<dbReference type="InterPro" id="IPR018970">
    <property type="entry name" value="Xul5P/Fru6P_PKetolase_N"/>
</dbReference>
<dbReference type="PROSITE" id="PS60003">
    <property type="entry name" value="PHOSPHOKETOLASE_2"/>
    <property type="match status" value="1"/>
</dbReference>
<dbReference type="Gene3D" id="3.40.50.920">
    <property type="match status" value="1"/>
</dbReference>
<dbReference type="PIRSF" id="PIRSF017245">
    <property type="entry name" value="Phosphoketolase"/>
    <property type="match status" value="1"/>
</dbReference>
<keyword evidence="4 7" id="KW-0456">Lyase</keyword>
<feature type="domain" description="Xylulose 5-phosphate/Fructose 6-phosphate phosphoketolase N-terminal" evidence="6">
    <location>
        <begin position="15"/>
        <end position="371"/>
    </location>
</feature>
<reference evidence="7 8" key="1">
    <citation type="journal article" date="2013" name="Mar. Genomics">
        <title>Expression of sulfatases in Rhodopirellula baltica and the diversity of sulfatases in the genus Rhodopirellula.</title>
        <authorList>
            <person name="Wegner C.E."/>
            <person name="Richter-Heitmann T."/>
            <person name="Klindworth A."/>
            <person name="Klockow C."/>
            <person name="Richter M."/>
            <person name="Achstetter T."/>
            <person name="Glockner F.O."/>
            <person name="Harder J."/>
        </authorList>
    </citation>
    <scope>NUCLEOTIDE SEQUENCE [LARGE SCALE GENOMIC DNA]</scope>
    <source>
        <strain evidence="7 8">SM1</strain>
    </source>
</reference>
<evidence type="ECO:0000259" key="5">
    <source>
        <dbReference type="Pfam" id="PF09363"/>
    </source>
</evidence>
<dbReference type="PANTHER" id="PTHR31273">
    <property type="entry name" value="PHOSPHOKETOLASE-RELATED"/>
    <property type="match status" value="1"/>
</dbReference>
<dbReference type="PATRIC" id="fig|1265738.3.peg.4090"/>
<evidence type="ECO:0000256" key="3">
    <source>
        <dbReference type="ARBA" id="ARBA00023052"/>
    </source>
</evidence>
<name>M5RIG8_9BACT</name>
<dbReference type="EMBL" id="ANOG01000588">
    <property type="protein sequence ID" value="EMI18991.1"/>
    <property type="molecule type" value="Genomic_DNA"/>
</dbReference>
<organism evidence="7 8">
    <name type="scientific">Rhodopirellula maiorica SM1</name>
    <dbReference type="NCBI Taxonomy" id="1265738"/>
    <lineage>
        <taxon>Bacteria</taxon>
        <taxon>Pseudomonadati</taxon>
        <taxon>Planctomycetota</taxon>
        <taxon>Planctomycetia</taxon>
        <taxon>Pirellulales</taxon>
        <taxon>Pirellulaceae</taxon>
        <taxon>Novipirellula</taxon>
    </lineage>
</organism>
<proteinExistence type="inferred from homology"/>
<dbReference type="Pfam" id="PF09363">
    <property type="entry name" value="XFP_C"/>
    <property type="match status" value="1"/>
</dbReference>
<dbReference type="InterPro" id="IPR009014">
    <property type="entry name" value="Transketo_C/PFOR_II"/>
</dbReference>
<keyword evidence="8" id="KW-1185">Reference proteome</keyword>